<protein>
    <submittedName>
        <fullName evidence="2">Uncharacterized protein</fullName>
    </submittedName>
</protein>
<dbReference type="RefSeq" id="XP_037167020.1">
    <property type="nucleotide sequence ID" value="XM_037305827.1"/>
</dbReference>
<evidence type="ECO:0000313" key="3">
    <source>
        <dbReference type="Proteomes" id="UP000578531"/>
    </source>
</evidence>
<dbReference type="GeneID" id="59285568"/>
<gene>
    <name evidence="2" type="ORF">HO173_003903</name>
</gene>
<reference evidence="2 3" key="1">
    <citation type="journal article" date="2020" name="Genomics">
        <title>Complete, high-quality genomes from long-read metagenomic sequencing of two wolf lichen thalli reveals enigmatic genome architecture.</title>
        <authorList>
            <person name="McKenzie S.K."/>
            <person name="Walston R.F."/>
            <person name="Allen J.L."/>
        </authorList>
    </citation>
    <scope>NUCLEOTIDE SEQUENCE [LARGE SCALE GENOMIC DNA]</scope>
    <source>
        <strain evidence="2">WasteWater2</strain>
    </source>
</reference>
<evidence type="ECO:0000313" key="2">
    <source>
        <dbReference type="EMBL" id="KAF6237702.1"/>
    </source>
</evidence>
<name>A0A8H6FZP2_9LECA</name>
<evidence type="ECO:0000256" key="1">
    <source>
        <dbReference type="SAM" id="MobiDB-lite"/>
    </source>
</evidence>
<proteinExistence type="predicted"/>
<accession>A0A8H6FZP2</accession>
<organism evidence="2 3">
    <name type="scientific">Letharia columbiana</name>
    <dbReference type="NCBI Taxonomy" id="112416"/>
    <lineage>
        <taxon>Eukaryota</taxon>
        <taxon>Fungi</taxon>
        <taxon>Dikarya</taxon>
        <taxon>Ascomycota</taxon>
        <taxon>Pezizomycotina</taxon>
        <taxon>Lecanoromycetes</taxon>
        <taxon>OSLEUM clade</taxon>
        <taxon>Lecanoromycetidae</taxon>
        <taxon>Lecanorales</taxon>
        <taxon>Lecanorineae</taxon>
        <taxon>Parmeliaceae</taxon>
        <taxon>Letharia</taxon>
    </lineage>
</organism>
<dbReference type="Proteomes" id="UP000578531">
    <property type="component" value="Unassembled WGS sequence"/>
</dbReference>
<feature type="region of interest" description="Disordered" evidence="1">
    <location>
        <begin position="1"/>
        <end position="37"/>
    </location>
</feature>
<comment type="caution">
    <text evidence="2">The sequence shown here is derived from an EMBL/GenBank/DDBJ whole genome shotgun (WGS) entry which is preliminary data.</text>
</comment>
<sequence>MFSQSQGALGSEYQQQQGGSTTHTMSTPEAAMPITMPHIQNIKTAMKMSTL</sequence>
<dbReference type="EMBL" id="JACCJC010000012">
    <property type="protein sequence ID" value="KAF6237702.1"/>
    <property type="molecule type" value="Genomic_DNA"/>
</dbReference>
<dbReference type="AlphaFoldDB" id="A0A8H6FZP2"/>
<keyword evidence="3" id="KW-1185">Reference proteome</keyword>
<feature type="compositionally biased region" description="Polar residues" evidence="1">
    <location>
        <begin position="1"/>
        <end position="27"/>
    </location>
</feature>